<dbReference type="PANTHER" id="PTHR12126">
    <property type="entry name" value="NADH-UBIQUINONE OXIDOREDUCTASE 39 KDA SUBUNIT-RELATED"/>
    <property type="match status" value="1"/>
</dbReference>
<dbReference type="AlphaFoldDB" id="A0A953T2M9"/>
<dbReference type="InterPro" id="IPR036291">
    <property type="entry name" value="NAD(P)-bd_dom_sf"/>
</dbReference>
<evidence type="ECO:0000313" key="2">
    <source>
        <dbReference type="EMBL" id="MBZ1351663.1"/>
    </source>
</evidence>
<dbReference type="Gene3D" id="3.40.50.720">
    <property type="entry name" value="NAD(P)-binding Rossmann-like Domain"/>
    <property type="match status" value="1"/>
</dbReference>
<proteinExistence type="predicted"/>
<keyword evidence="3" id="KW-1185">Reference proteome</keyword>
<evidence type="ECO:0000259" key="1">
    <source>
        <dbReference type="Pfam" id="PF01370"/>
    </source>
</evidence>
<dbReference type="SUPFAM" id="SSF51735">
    <property type="entry name" value="NAD(P)-binding Rossmann-fold domains"/>
    <property type="match status" value="1"/>
</dbReference>
<evidence type="ECO:0000313" key="3">
    <source>
        <dbReference type="Proteomes" id="UP000739565"/>
    </source>
</evidence>
<protein>
    <submittedName>
        <fullName evidence="2">Complex I NDUFA9 subunit family protein</fullName>
    </submittedName>
</protein>
<dbReference type="PANTHER" id="PTHR12126:SF11">
    <property type="entry name" value="NADH DEHYDROGENASE [UBIQUINONE] 1 ALPHA SUBCOMPLEX SUBUNIT 9, MITOCHONDRIAL"/>
    <property type="match status" value="1"/>
</dbReference>
<comment type="caution">
    <text evidence="2">The sequence shown here is derived from an EMBL/GenBank/DDBJ whole genome shotgun (WGS) entry which is preliminary data.</text>
</comment>
<dbReference type="InterPro" id="IPR001509">
    <property type="entry name" value="Epimerase_deHydtase"/>
</dbReference>
<name>A0A953T2M9_9BURK</name>
<dbReference type="EMBL" id="JAHXRI010000010">
    <property type="protein sequence ID" value="MBZ1351663.1"/>
    <property type="molecule type" value="Genomic_DNA"/>
</dbReference>
<dbReference type="GO" id="GO:0044877">
    <property type="term" value="F:protein-containing complex binding"/>
    <property type="evidence" value="ECO:0007669"/>
    <property type="project" value="TreeGrafter"/>
</dbReference>
<dbReference type="Pfam" id="PF01370">
    <property type="entry name" value="Epimerase"/>
    <property type="match status" value="1"/>
</dbReference>
<dbReference type="RefSeq" id="WP_259662049.1">
    <property type="nucleotide sequence ID" value="NZ_JAHXRI010000010.1"/>
</dbReference>
<gene>
    <name evidence="2" type="ORF">KZZ10_13505</name>
</gene>
<reference evidence="2" key="1">
    <citation type="submission" date="2021-07" db="EMBL/GenBank/DDBJ databases">
        <title>New genus and species of the family Alcaligenaceae.</title>
        <authorList>
            <person name="Hahn M.W."/>
        </authorList>
    </citation>
    <scope>NUCLEOTIDE SEQUENCE</scope>
    <source>
        <strain evidence="2">LF4-65</strain>
    </source>
</reference>
<dbReference type="InterPro" id="IPR051207">
    <property type="entry name" value="ComplexI_NDUFA9_subunit"/>
</dbReference>
<accession>A0A953T2M9</accession>
<dbReference type="CDD" id="cd05271">
    <property type="entry name" value="NDUFA9_like_SDR_a"/>
    <property type="match status" value="1"/>
</dbReference>
<sequence length="306" mass="33173">MRVLVIGGAGFIGRHLVGRLVAQGHVVHVPTRQYKRGRELMVHPTVTVMQADVHDEATLDRLVSGCDVVVNLVGILHSRGGDPFGPDFDRAHVQLPKRIAQACRRAETPRFIHISALGADAQGPSGYLRSKAAGEVAIKEAYTDAEHESYTIFRPSVVFGPQDQFMNMFAGLAKYLPILPMAGAYAKMQPVYVSDVTDAILNVIKAPFALNQTFELAGPRVYTLGELVKLAALWSGHPRMVLNLPMSLGRLQAFAFELLPGEPLLSRDNLASLTKDNVAALPMDPRLGVVPTPLESVAPIYLAPAT</sequence>
<dbReference type="Proteomes" id="UP000739565">
    <property type="component" value="Unassembled WGS sequence"/>
</dbReference>
<feature type="domain" description="NAD-dependent epimerase/dehydratase" evidence="1">
    <location>
        <begin position="3"/>
        <end position="210"/>
    </location>
</feature>
<organism evidence="2 3">
    <name type="scientific">Zwartia hollandica</name>
    <dbReference type="NCBI Taxonomy" id="324606"/>
    <lineage>
        <taxon>Bacteria</taxon>
        <taxon>Pseudomonadati</taxon>
        <taxon>Pseudomonadota</taxon>
        <taxon>Betaproteobacteria</taxon>
        <taxon>Burkholderiales</taxon>
        <taxon>Alcaligenaceae</taxon>
        <taxon>Zwartia</taxon>
    </lineage>
</organism>